<dbReference type="Pfam" id="PF04116">
    <property type="entry name" value="FA_hydroxylase"/>
    <property type="match status" value="1"/>
</dbReference>
<dbReference type="AlphaFoldDB" id="A0A7S2XSR6"/>
<dbReference type="InterPro" id="IPR006694">
    <property type="entry name" value="Fatty_acid_hydroxylase"/>
</dbReference>
<feature type="domain" description="Fatty acid hydroxylase" evidence="6">
    <location>
        <begin position="105"/>
        <end position="241"/>
    </location>
</feature>
<protein>
    <recommendedName>
        <fullName evidence="6">Fatty acid hydroxylase domain-containing protein</fullName>
    </recommendedName>
</protein>
<name>A0A7S2XSR6_9STRA</name>
<keyword evidence="2 5" id="KW-0812">Transmembrane</keyword>
<evidence type="ECO:0000256" key="1">
    <source>
        <dbReference type="ARBA" id="ARBA00004370"/>
    </source>
</evidence>
<feature type="transmembrane region" description="Helical" evidence="5">
    <location>
        <begin position="103"/>
        <end position="121"/>
    </location>
</feature>
<accession>A0A7S2XSR6</accession>
<dbReference type="GO" id="GO:0005506">
    <property type="term" value="F:iron ion binding"/>
    <property type="evidence" value="ECO:0007669"/>
    <property type="project" value="InterPro"/>
</dbReference>
<evidence type="ECO:0000313" key="7">
    <source>
        <dbReference type="EMBL" id="CAD9824863.1"/>
    </source>
</evidence>
<keyword evidence="4 5" id="KW-0472">Membrane</keyword>
<comment type="subcellular location">
    <subcellularLocation>
        <location evidence="1">Membrane</location>
    </subcellularLocation>
</comment>
<dbReference type="GO" id="GO:0008610">
    <property type="term" value="P:lipid biosynthetic process"/>
    <property type="evidence" value="ECO:0007669"/>
    <property type="project" value="InterPro"/>
</dbReference>
<dbReference type="PANTHER" id="PTHR11863">
    <property type="entry name" value="STEROL DESATURASE"/>
    <property type="match status" value="1"/>
</dbReference>
<dbReference type="GO" id="GO:0016491">
    <property type="term" value="F:oxidoreductase activity"/>
    <property type="evidence" value="ECO:0007669"/>
    <property type="project" value="InterPro"/>
</dbReference>
<evidence type="ECO:0000256" key="2">
    <source>
        <dbReference type="ARBA" id="ARBA00022692"/>
    </source>
</evidence>
<reference evidence="7" key="1">
    <citation type="submission" date="2021-01" db="EMBL/GenBank/DDBJ databases">
        <authorList>
            <person name="Corre E."/>
            <person name="Pelletier E."/>
            <person name="Niang G."/>
            <person name="Scheremetjew M."/>
            <person name="Finn R."/>
            <person name="Kale V."/>
            <person name="Holt S."/>
            <person name="Cochrane G."/>
            <person name="Meng A."/>
            <person name="Brown T."/>
            <person name="Cohen L."/>
        </authorList>
    </citation>
    <scope>NUCLEOTIDE SEQUENCE</scope>
    <source>
        <strain evidence="7">CCMP2084</strain>
    </source>
</reference>
<evidence type="ECO:0000256" key="5">
    <source>
        <dbReference type="SAM" id="Phobius"/>
    </source>
</evidence>
<evidence type="ECO:0000256" key="4">
    <source>
        <dbReference type="ARBA" id="ARBA00023136"/>
    </source>
</evidence>
<organism evidence="7">
    <name type="scientific">Attheya septentrionalis</name>
    <dbReference type="NCBI Taxonomy" id="420275"/>
    <lineage>
        <taxon>Eukaryota</taxon>
        <taxon>Sar</taxon>
        <taxon>Stramenopiles</taxon>
        <taxon>Ochrophyta</taxon>
        <taxon>Bacillariophyta</taxon>
        <taxon>Coscinodiscophyceae</taxon>
        <taxon>Chaetocerotophycidae</taxon>
        <taxon>Chaetocerotales</taxon>
        <taxon>Attheyaceae</taxon>
        <taxon>Attheya</taxon>
    </lineage>
</organism>
<sequence>MEILSTISFLVRPTTLNLPPTFTHGLLLGFLAIKFILLLILESYCANEVRVLLGRKGGKSLYLAAIWANLRNDVLIGPPMYHVVVTYICTQGPLTRAEQARSVMGILVVEGLLFFWIHRAFHKVRGLWWMHRFHHKFNDVVLPSSANAVSTAEFVFAYMIPILIGATIMNADIYSTLCATYIIQITNLFIHTPFLEGHWPSSKQNKSFPGWVFVGTSDHLHHHRHMTAHYSAPVFHFDRVLDGSKTESGKQK</sequence>
<dbReference type="GO" id="GO:0016020">
    <property type="term" value="C:membrane"/>
    <property type="evidence" value="ECO:0007669"/>
    <property type="project" value="UniProtKB-SubCell"/>
</dbReference>
<keyword evidence="3 5" id="KW-1133">Transmembrane helix</keyword>
<evidence type="ECO:0000256" key="3">
    <source>
        <dbReference type="ARBA" id="ARBA00022989"/>
    </source>
</evidence>
<gene>
    <name evidence="7" type="ORF">ASEP1449_LOCUS16697</name>
</gene>
<evidence type="ECO:0000259" key="6">
    <source>
        <dbReference type="Pfam" id="PF04116"/>
    </source>
</evidence>
<dbReference type="EMBL" id="HBHQ01024772">
    <property type="protein sequence ID" value="CAD9824863.1"/>
    <property type="molecule type" value="Transcribed_RNA"/>
</dbReference>
<proteinExistence type="predicted"/>
<dbReference type="InterPro" id="IPR050307">
    <property type="entry name" value="Sterol_Desaturase_Related"/>
</dbReference>
<feature type="transmembrane region" description="Helical" evidence="5">
    <location>
        <begin position="22"/>
        <end position="41"/>
    </location>
</feature>